<dbReference type="Gene3D" id="3.30.930.30">
    <property type="match status" value="1"/>
</dbReference>
<dbReference type="RefSeq" id="WP_154522918.1">
    <property type="nucleotide sequence ID" value="NZ_VULZ01000002.1"/>
</dbReference>
<dbReference type="AlphaFoldDB" id="A0A6L5X0V2"/>
<dbReference type="InterPro" id="IPR005094">
    <property type="entry name" value="Endonuclease_MobA/VirD2"/>
</dbReference>
<dbReference type="Proteomes" id="UP000481852">
    <property type="component" value="Unassembled WGS sequence"/>
</dbReference>
<evidence type="ECO:0000313" key="4">
    <source>
        <dbReference type="Proteomes" id="UP000481852"/>
    </source>
</evidence>
<feature type="compositionally biased region" description="Basic and acidic residues" evidence="1">
    <location>
        <begin position="468"/>
        <end position="487"/>
    </location>
</feature>
<accession>A0A6L5X0V2</accession>
<gene>
    <name evidence="3" type="ORF">FYJ35_02955</name>
</gene>
<proteinExistence type="predicted"/>
<evidence type="ECO:0000259" key="2">
    <source>
        <dbReference type="Pfam" id="PF03432"/>
    </source>
</evidence>
<organism evidence="3 4">
    <name type="scientific">Porcincola intestinalis</name>
    <dbReference type="NCBI Taxonomy" id="2606632"/>
    <lineage>
        <taxon>Bacteria</taxon>
        <taxon>Bacillati</taxon>
        <taxon>Bacillota</taxon>
        <taxon>Clostridia</taxon>
        <taxon>Lachnospirales</taxon>
        <taxon>Lachnospiraceae</taxon>
        <taxon>Porcincola</taxon>
    </lineage>
</organism>
<sequence length="487" mass="57636">MAITKLLRLKECSRGNKAQHLKNNIRYILNPEKTQGGLNIGGNAGVTWDWVYETMVENKRYWHKEDGSQGFHYVISFPPEADVSIQTAHEVAQEFCSELLGENYYYVYAIHDDKPHLHIHVTFDSVSRLTGLKYHSPHGDWEKRIQPITAAVCKKFGLPPLTYGEERVGAPYETWRENKERQNGEKTDPDRVSWTDIIRDDIDEAVRNSDSYASFLSYLQAMHYQVREGKYLSLKPYGKPKAVRTRSLGPGYGREELIARIKTAKTMERTEPFVVYGGIQAIRLLMIRKRQKNKNFHLTPFQRHFYYRWRNTCFIRRPELKDAWKYKKDVVRLKELSEHITYLLDRDIGSLDDLAERRAGLETERKAAGTAFNFAKRKLYRNPMFALVRERKRLIENREENRERIRELENQILEHMPLEKALNQYMEAQQEYDRCRLYLKDLRHEIKLLEGIRQEAEKERQQTASVPGDEKKQKGIERNRDVPERRL</sequence>
<comment type="caution">
    <text evidence="3">The sequence shown here is derived from an EMBL/GenBank/DDBJ whole genome shotgun (WGS) entry which is preliminary data.</text>
</comment>
<dbReference type="Pfam" id="PF03432">
    <property type="entry name" value="Relaxase"/>
    <property type="match status" value="1"/>
</dbReference>
<reference evidence="3 4" key="1">
    <citation type="submission" date="2019-08" db="EMBL/GenBank/DDBJ databases">
        <title>In-depth cultivation of the pig gut microbiome towards novel bacterial diversity and tailored functional studies.</title>
        <authorList>
            <person name="Wylensek D."/>
            <person name="Hitch T.C.A."/>
            <person name="Clavel T."/>
        </authorList>
    </citation>
    <scope>NUCLEOTIDE SEQUENCE [LARGE SCALE GENOMIC DNA]</scope>
    <source>
        <strain evidence="3 4">Oil+RF-744-WCA-WT-11</strain>
    </source>
</reference>
<name>A0A6L5X0V2_9FIRM</name>
<feature type="domain" description="MobA/VirD2-like nuclease" evidence="2">
    <location>
        <begin position="27"/>
        <end position="158"/>
    </location>
</feature>
<evidence type="ECO:0000256" key="1">
    <source>
        <dbReference type="SAM" id="MobiDB-lite"/>
    </source>
</evidence>
<evidence type="ECO:0000313" key="3">
    <source>
        <dbReference type="EMBL" id="MSS14009.1"/>
    </source>
</evidence>
<protein>
    <submittedName>
        <fullName evidence="3">Relaxase/mobilization nuclease domain-containing protein</fullName>
    </submittedName>
</protein>
<keyword evidence="4" id="KW-1185">Reference proteome</keyword>
<dbReference type="EMBL" id="VULZ01000002">
    <property type="protein sequence ID" value="MSS14009.1"/>
    <property type="molecule type" value="Genomic_DNA"/>
</dbReference>
<feature type="region of interest" description="Disordered" evidence="1">
    <location>
        <begin position="456"/>
        <end position="487"/>
    </location>
</feature>